<dbReference type="EMBL" id="UOEU01001075">
    <property type="protein sequence ID" value="VAW43397.1"/>
    <property type="molecule type" value="Genomic_DNA"/>
</dbReference>
<sequence length="40" mass="4776">MVQLVVADTPILTVLFFRTKLGREPVRTWLKDFDKEDRKI</sequence>
<accession>A0A3B0VYA3</accession>
<feature type="non-terminal residue" evidence="1">
    <location>
        <position position="40"/>
    </location>
</feature>
<proteinExistence type="predicted"/>
<protein>
    <submittedName>
        <fullName evidence="1">Uncharacterized protein</fullName>
    </submittedName>
</protein>
<dbReference type="AlphaFoldDB" id="A0A3B0VYA3"/>
<gene>
    <name evidence="1" type="ORF">MNBD_CHLOROFLEXI01-1374</name>
</gene>
<name>A0A3B0VYA3_9ZZZZ</name>
<organism evidence="1">
    <name type="scientific">hydrothermal vent metagenome</name>
    <dbReference type="NCBI Taxonomy" id="652676"/>
    <lineage>
        <taxon>unclassified sequences</taxon>
        <taxon>metagenomes</taxon>
        <taxon>ecological metagenomes</taxon>
    </lineage>
</organism>
<reference evidence="1" key="1">
    <citation type="submission" date="2018-06" db="EMBL/GenBank/DDBJ databases">
        <authorList>
            <person name="Zhirakovskaya E."/>
        </authorList>
    </citation>
    <scope>NUCLEOTIDE SEQUENCE</scope>
</reference>
<evidence type="ECO:0000313" key="1">
    <source>
        <dbReference type="EMBL" id="VAW43397.1"/>
    </source>
</evidence>